<dbReference type="InterPro" id="IPR046192">
    <property type="entry name" value="DUF6220"/>
</dbReference>
<keyword evidence="1" id="KW-0472">Membrane</keyword>
<dbReference type="Proteomes" id="UP001597506">
    <property type="component" value="Unassembled WGS sequence"/>
</dbReference>
<organism evidence="2 3">
    <name type="scientific">Bacillus seohaeanensis</name>
    <dbReference type="NCBI Taxonomy" id="284580"/>
    <lineage>
        <taxon>Bacteria</taxon>
        <taxon>Bacillati</taxon>
        <taxon>Bacillota</taxon>
        <taxon>Bacilli</taxon>
        <taxon>Bacillales</taxon>
        <taxon>Bacillaceae</taxon>
        <taxon>Bacillus</taxon>
    </lineage>
</organism>
<evidence type="ECO:0000256" key="1">
    <source>
        <dbReference type="SAM" id="Phobius"/>
    </source>
</evidence>
<protein>
    <submittedName>
        <fullName evidence="2">DUF6220 domain-containing protein</fullName>
    </submittedName>
</protein>
<feature type="transmembrane region" description="Helical" evidence="1">
    <location>
        <begin position="51"/>
        <end position="69"/>
    </location>
</feature>
<sequence length="141" mass="15824">MEKNTGSFRVRFGRISYLVLAIIFAICVVVQVFLAGLATFVNPINWANHSALVHAFGFSIPIFMLVFAFAGNMPRFAYWQIFGMLGLVFAMYFTANITGALPWAAAAHPVIAMLLFILSFVMVSKTWRFLFNKKNSKQGEN</sequence>
<dbReference type="Pfam" id="PF19728">
    <property type="entry name" value="DUF6220"/>
    <property type="match status" value="1"/>
</dbReference>
<name>A0ABW5RME6_9BACI</name>
<evidence type="ECO:0000313" key="2">
    <source>
        <dbReference type="EMBL" id="MFD2679461.1"/>
    </source>
</evidence>
<keyword evidence="1" id="KW-0812">Transmembrane</keyword>
<gene>
    <name evidence="2" type="ORF">ACFSUL_01720</name>
</gene>
<evidence type="ECO:0000313" key="3">
    <source>
        <dbReference type="Proteomes" id="UP001597506"/>
    </source>
</evidence>
<keyword evidence="1" id="KW-1133">Transmembrane helix</keyword>
<keyword evidence="3" id="KW-1185">Reference proteome</keyword>
<dbReference type="RefSeq" id="WP_377932113.1">
    <property type="nucleotide sequence ID" value="NZ_JBHUMF010000002.1"/>
</dbReference>
<proteinExistence type="predicted"/>
<accession>A0ABW5RME6</accession>
<feature type="transmembrane region" description="Helical" evidence="1">
    <location>
        <begin position="76"/>
        <end position="95"/>
    </location>
</feature>
<feature type="transmembrane region" description="Helical" evidence="1">
    <location>
        <begin position="101"/>
        <end position="123"/>
    </location>
</feature>
<dbReference type="EMBL" id="JBHUMF010000002">
    <property type="protein sequence ID" value="MFD2679461.1"/>
    <property type="molecule type" value="Genomic_DNA"/>
</dbReference>
<feature type="transmembrane region" description="Helical" evidence="1">
    <location>
        <begin position="12"/>
        <end position="39"/>
    </location>
</feature>
<reference evidence="3" key="1">
    <citation type="journal article" date="2019" name="Int. J. Syst. Evol. Microbiol.">
        <title>The Global Catalogue of Microorganisms (GCM) 10K type strain sequencing project: providing services to taxonomists for standard genome sequencing and annotation.</title>
        <authorList>
            <consortium name="The Broad Institute Genomics Platform"/>
            <consortium name="The Broad Institute Genome Sequencing Center for Infectious Disease"/>
            <person name="Wu L."/>
            <person name="Ma J."/>
        </authorList>
    </citation>
    <scope>NUCLEOTIDE SEQUENCE [LARGE SCALE GENOMIC DNA]</scope>
    <source>
        <strain evidence="3">KCTC 3913</strain>
    </source>
</reference>
<comment type="caution">
    <text evidence="2">The sequence shown here is derived from an EMBL/GenBank/DDBJ whole genome shotgun (WGS) entry which is preliminary data.</text>
</comment>